<feature type="region of interest" description="Disordered" evidence="3">
    <location>
        <begin position="233"/>
        <end position="268"/>
    </location>
</feature>
<dbReference type="PANTHER" id="PTHR11360">
    <property type="entry name" value="MONOCARBOXYLATE TRANSPORTER"/>
    <property type="match status" value="1"/>
</dbReference>
<keyword evidence="4" id="KW-1133">Transmembrane helix</keyword>
<evidence type="ECO:0000256" key="3">
    <source>
        <dbReference type="SAM" id="MobiDB-lite"/>
    </source>
</evidence>
<feature type="transmembrane region" description="Helical" evidence="4">
    <location>
        <begin position="128"/>
        <end position="152"/>
    </location>
</feature>
<feature type="domain" description="Major facilitator superfamily (MFS) profile" evidence="5">
    <location>
        <begin position="37"/>
        <end position="469"/>
    </location>
</feature>
<feature type="transmembrane region" description="Helical" evidence="4">
    <location>
        <begin position="374"/>
        <end position="398"/>
    </location>
</feature>
<keyword evidence="4" id="KW-0812">Transmembrane</keyword>
<feature type="transmembrane region" description="Helical" evidence="4">
    <location>
        <begin position="283"/>
        <end position="301"/>
    </location>
</feature>
<feature type="transmembrane region" description="Helical" evidence="4">
    <location>
        <begin position="164"/>
        <end position="182"/>
    </location>
</feature>
<feature type="transmembrane region" description="Helical" evidence="4">
    <location>
        <begin position="194"/>
        <end position="213"/>
    </location>
</feature>
<dbReference type="GeneID" id="110980114"/>
<feature type="transmembrane region" description="Helical" evidence="4">
    <location>
        <begin position="34"/>
        <end position="56"/>
    </location>
</feature>
<evidence type="ECO:0000313" key="7">
    <source>
        <dbReference type="RefSeq" id="XP_022092159.1"/>
    </source>
</evidence>
<keyword evidence="6" id="KW-1185">Reference proteome</keyword>
<evidence type="ECO:0000256" key="1">
    <source>
        <dbReference type="ARBA" id="ARBA00004141"/>
    </source>
</evidence>
<comment type="subcellular location">
    <subcellularLocation>
        <location evidence="1">Membrane</location>
        <topology evidence="1">Multi-pass membrane protein</topology>
    </subcellularLocation>
</comment>
<evidence type="ECO:0000259" key="5">
    <source>
        <dbReference type="PROSITE" id="PS50850"/>
    </source>
</evidence>
<feature type="compositionally biased region" description="Basic and acidic residues" evidence="3">
    <location>
        <begin position="233"/>
        <end position="259"/>
    </location>
</feature>
<dbReference type="GO" id="GO:0016020">
    <property type="term" value="C:membrane"/>
    <property type="evidence" value="ECO:0007669"/>
    <property type="project" value="UniProtKB-SubCell"/>
</dbReference>
<feature type="transmembrane region" description="Helical" evidence="4">
    <location>
        <begin position="321"/>
        <end position="341"/>
    </location>
</feature>
<dbReference type="OrthoDB" id="6499973at2759"/>
<dbReference type="InterPro" id="IPR011701">
    <property type="entry name" value="MFS"/>
</dbReference>
<dbReference type="PROSITE" id="PS50850">
    <property type="entry name" value="MFS"/>
    <property type="match status" value="1"/>
</dbReference>
<dbReference type="AlphaFoldDB" id="A0A8B7YFZ6"/>
<accession>A0A8B7YFZ6</accession>
<proteinExistence type="predicted"/>
<dbReference type="Pfam" id="PF07690">
    <property type="entry name" value="MFS_1"/>
    <property type="match status" value="1"/>
</dbReference>
<dbReference type="RefSeq" id="XP_022092159.1">
    <property type="nucleotide sequence ID" value="XM_022236467.1"/>
</dbReference>
<dbReference type="SUPFAM" id="SSF103473">
    <property type="entry name" value="MFS general substrate transporter"/>
    <property type="match status" value="1"/>
</dbReference>
<gene>
    <name evidence="7" type="primary">LOC110980114</name>
</gene>
<feature type="coiled-coil region" evidence="2">
    <location>
        <begin position="6"/>
        <end position="33"/>
    </location>
</feature>
<evidence type="ECO:0000256" key="2">
    <source>
        <dbReference type="SAM" id="Coils"/>
    </source>
</evidence>
<dbReference type="PANTHER" id="PTHR11360:SF172">
    <property type="entry name" value="MAJOR FACILITATOR SUPERFAMILY (MFS) PROFILE DOMAIN-CONTAINING PROTEIN"/>
    <property type="match status" value="1"/>
</dbReference>
<feature type="transmembrane region" description="Helical" evidence="4">
    <location>
        <begin position="410"/>
        <end position="429"/>
    </location>
</feature>
<feature type="transmembrane region" description="Helical" evidence="4">
    <location>
        <begin position="103"/>
        <end position="122"/>
    </location>
</feature>
<protein>
    <submittedName>
        <fullName evidence="7">Monocarboxylate transporter 13-like</fullName>
    </submittedName>
</protein>
<dbReference type="InterPro" id="IPR036259">
    <property type="entry name" value="MFS_trans_sf"/>
</dbReference>
<dbReference type="Proteomes" id="UP000694845">
    <property type="component" value="Unplaced"/>
</dbReference>
<evidence type="ECO:0000313" key="6">
    <source>
        <dbReference type="Proteomes" id="UP000694845"/>
    </source>
</evidence>
<feature type="transmembrane region" description="Helical" evidence="4">
    <location>
        <begin position="441"/>
        <end position="461"/>
    </location>
</feature>
<feature type="transmembrane region" description="Helical" evidence="4">
    <location>
        <begin position="348"/>
        <end position="368"/>
    </location>
</feature>
<keyword evidence="2" id="KW-0175">Coiled coil</keyword>
<organism evidence="6 7">
    <name type="scientific">Acanthaster planci</name>
    <name type="common">Crown-of-thorns starfish</name>
    <dbReference type="NCBI Taxonomy" id="133434"/>
    <lineage>
        <taxon>Eukaryota</taxon>
        <taxon>Metazoa</taxon>
        <taxon>Echinodermata</taxon>
        <taxon>Eleutherozoa</taxon>
        <taxon>Asterozoa</taxon>
        <taxon>Asteroidea</taxon>
        <taxon>Valvatacea</taxon>
        <taxon>Valvatida</taxon>
        <taxon>Acanthasteridae</taxon>
        <taxon>Acanthaster</taxon>
    </lineage>
</organism>
<sequence>MSRKKIAKISTNMDALQRATEKLKKLMELINARWGWVVTLSAFFIFLTCFGTLYSFGILLIELQEEFGSGASETSWIGSIAIGLHALGTFVSSALVRRFDNRPVAIAGIFLCFGSVIVTSLMPLLEVLYFTFGVVYGVGINFIVISSINLILRYFPTKNCSRATGVALTGSTVGMLVMNQVVHHLIVAWGWRNMLRVVGAILLIVSVPCVSTYSQPSSKNLVLADSIAPLEEGEGKEKEGVDEEKKALEEEKQRLKEKEAEAEEDEAKPSRCERLRNMAYPELWFLSVGIMGCCMTLTFYYVSMMSFMTTKGFDKSDSTLFMMVLAIAEVVGKVIIAAVADSLPFPKLYLFVLASLLGVVVMVVLLFATSLGLMLGLAVVCGLLVMSVFDTLPFSICVEVFGSTRGLDTSSVVIIMNGVGLILGSLLGMSVDRTGNYDSAIFASVGIYCFSILLFLAVPIYQRLFAKERYVMVRNRRKALLLVADGPERTFAPSLLPSPEYIYLDIVSVV</sequence>
<keyword evidence="4" id="KW-0472">Membrane</keyword>
<feature type="transmembrane region" description="Helical" evidence="4">
    <location>
        <begin position="76"/>
        <end position="96"/>
    </location>
</feature>
<dbReference type="GO" id="GO:0008028">
    <property type="term" value="F:monocarboxylic acid transmembrane transporter activity"/>
    <property type="evidence" value="ECO:0007669"/>
    <property type="project" value="TreeGrafter"/>
</dbReference>
<evidence type="ECO:0000256" key="4">
    <source>
        <dbReference type="SAM" id="Phobius"/>
    </source>
</evidence>
<reference evidence="7" key="1">
    <citation type="submission" date="2025-08" db="UniProtKB">
        <authorList>
            <consortium name="RefSeq"/>
        </authorList>
    </citation>
    <scope>IDENTIFICATION</scope>
</reference>
<dbReference type="Gene3D" id="1.20.1250.20">
    <property type="entry name" value="MFS general substrate transporter like domains"/>
    <property type="match status" value="2"/>
</dbReference>
<dbReference type="OMA" id="AYPELWF"/>
<name>A0A8B7YFZ6_ACAPL</name>
<dbReference type="KEGG" id="aplc:110980114"/>
<dbReference type="InterPro" id="IPR050327">
    <property type="entry name" value="Proton-linked_MCT"/>
</dbReference>
<dbReference type="InterPro" id="IPR020846">
    <property type="entry name" value="MFS_dom"/>
</dbReference>